<dbReference type="EMBL" id="OU893336">
    <property type="protein sequence ID" value="CAG9792688.1"/>
    <property type="molecule type" value="Genomic_DNA"/>
</dbReference>
<reference evidence="1" key="2">
    <citation type="submission" date="2022-10" db="EMBL/GenBank/DDBJ databases">
        <authorList>
            <consortium name="ENA_rothamsted_submissions"/>
            <consortium name="culmorum"/>
            <person name="King R."/>
        </authorList>
    </citation>
    <scope>NUCLEOTIDE SEQUENCE</scope>
</reference>
<accession>A0A9N9RA75</accession>
<protein>
    <submittedName>
        <fullName evidence="1">Uncharacterized protein</fullName>
    </submittedName>
</protein>
<dbReference type="Proteomes" id="UP001153714">
    <property type="component" value="Chromosome 5"/>
</dbReference>
<proteinExistence type="predicted"/>
<dbReference type="OrthoDB" id="6284373at2759"/>
<evidence type="ECO:0000313" key="1">
    <source>
        <dbReference type="EMBL" id="CAG9792688.1"/>
    </source>
</evidence>
<evidence type="ECO:0000313" key="2">
    <source>
        <dbReference type="Proteomes" id="UP001153714"/>
    </source>
</evidence>
<sequence>MVKKCHYNLQSQKIYLSAELNLCKIHKMFYEEHLNNNVAYETYRNLFNKNFNIIRLSQDGYMFYLRRIPSSKKHLEIKISSLPDGHEKSQVMSQLRKLEILAHKKRA</sequence>
<reference evidence="1" key="1">
    <citation type="submission" date="2021-12" db="EMBL/GenBank/DDBJ databases">
        <authorList>
            <person name="King R."/>
        </authorList>
    </citation>
    <scope>NUCLEOTIDE SEQUENCE</scope>
</reference>
<keyword evidence="2" id="KW-1185">Reference proteome</keyword>
<name>A0A9N9RA75_9NEOP</name>
<gene>
    <name evidence="1" type="ORF">DIATSA_LOCUS10198</name>
</gene>
<dbReference type="AlphaFoldDB" id="A0A9N9RA75"/>
<organism evidence="1 2">
    <name type="scientific">Diatraea saccharalis</name>
    <name type="common">sugarcane borer</name>
    <dbReference type="NCBI Taxonomy" id="40085"/>
    <lineage>
        <taxon>Eukaryota</taxon>
        <taxon>Metazoa</taxon>
        <taxon>Ecdysozoa</taxon>
        <taxon>Arthropoda</taxon>
        <taxon>Hexapoda</taxon>
        <taxon>Insecta</taxon>
        <taxon>Pterygota</taxon>
        <taxon>Neoptera</taxon>
        <taxon>Endopterygota</taxon>
        <taxon>Lepidoptera</taxon>
        <taxon>Glossata</taxon>
        <taxon>Ditrysia</taxon>
        <taxon>Pyraloidea</taxon>
        <taxon>Crambidae</taxon>
        <taxon>Crambinae</taxon>
        <taxon>Diatraea</taxon>
    </lineage>
</organism>